<geneLocation type="plasmid" evidence="2">
    <name>pSM42_Rh02_Rh04</name>
</geneLocation>
<organism evidence="2 3">
    <name type="scientific">Rhizobium ruizarguesonis</name>
    <dbReference type="NCBI Taxonomy" id="2081791"/>
    <lineage>
        <taxon>Bacteria</taxon>
        <taxon>Pseudomonadati</taxon>
        <taxon>Pseudomonadota</taxon>
        <taxon>Alphaproteobacteria</taxon>
        <taxon>Hyphomicrobiales</taxon>
        <taxon>Rhizobiaceae</taxon>
        <taxon>Rhizobium/Agrobacterium group</taxon>
        <taxon>Rhizobium</taxon>
    </lineage>
</organism>
<comment type="caution">
    <text evidence="2">The sequence shown here is derived from an EMBL/GenBank/DDBJ whole genome shotgun (WGS) entry which is preliminary data.</text>
</comment>
<gene>
    <name evidence="2" type="ORF">ELG94_31145</name>
</gene>
<dbReference type="Proteomes" id="UP000291892">
    <property type="component" value="Unassembled WGS sequence"/>
</dbReference>
<evidence type="ECO:0000313" key="2">
    <source>
        <dbReference type="EMBL" id="TBF05151.1"/>
    </source>
</evidence>
<dbReference type="AlphaFoldDB" id="A0AAE8TZ30"/>
<evidence type="ECO:0000313" key="3">
    <source>
        <dbReference type="Proteomes" id="UP000291892"/>
    </source>
</evidence>
<evidence type="ECO:0000259" key="1">
    <source>
        <dbReference type="Pfam" id="PF13817"/>
    </source>
</evidence>
<proteinExistence type="predicted"/>
<reference evidence="2 3" key="1">
    <citation type="submission" date="2019-02" db="EMBL/GenBank/DDBJ databases">
        <title>The genomic architecture of introgression among sibling species of bacteria.</title>
        <authorList>
            <person name="Cavassim M.I.A."/>
            <person name="Moeskjaer S."/>
            <person name="Moslemi C."/>
            <person name="Fields B."/>
            <person name="Bachmann A."/>
            <person name="Vilhjalmsson B."/>
            <person name="Schierup M.H."/>
            <person name="Young J.P.W."/>
            <person name="Andersen S.U."/>
        </authorList>
    </citation>
    <scope>NUCLEOTIDE SEQUENCE [LARGE SCALE GENOMIC DNA]</scope>
    <source>
        <strain evidence="2 3">SM42</strain>
        <plasmid evidence="2">pSM42_Rh02_Rh04</plasmid>
    </source>
</reference>
<feature type="domain" description="Transposase IS66 C-terminal" evidence="1">
    <location>
        <begin position="5"/>
        <end position="39"/>
    </location>
</feature>
<dbReference type="InterPro" id="IPR039552">
    <property type="entry name" value="IS66_C"/>
</dbReference>
<keyword evidence="2" id="KW-0614">Plasmid</keyword>
<dbReference type="RefSeq" id="WP_085065923.1">
    <property type="nucleotide sequence ID" value="NZ_CP088108.1"/>
</dbReference>
<name>A0AAE8TZ30_9HYPH</name>
<dbReference type="Pfam" id="PF13817">
    <property type="entry name" value="DDE_Tnp_IS66_C"/>
    <property type="match status" value="1"/>
</dbReference>
<sequence length="56" mass="6748">MYNSIVTTKMNRVDPHAWFPDVLAWIADHRAHRIDALLPLQWKDRTLRPFLYLQTD</sequence>
<accession>A0AAE8TZ30</accession>
<dbReference type="EMBL" id="SIKX01000003">
    <property type="protein sequence ID" value="TBF05151.1"/>
    <property type="molecule type" value="Genomic_DNA"/>
</dbReference>
<protein>
    <submittedName>
        <fullName evidence="2">Transposase domain-containing protein</fullName>
    </submittedName>
</protein>